<name>A0A1U7IL08_9CYAN</name>
<comment type="similarity">
    <text evidence="8 9">Belongs to the TonB-dependent receptor family.</text>
</comment>
<proteinExistence type="inferred from homology"/>
<accession>A0A1U7IL08</accession>
<dbReference type="InterPro" id="IPR036942">
    <property type="entry name" value="Beta-barrel_TonB_sf"/>
</dbReference>
<dbReference type="Proteomes" id="UP000185860">
    <property type="component" value="Unassembled WGS sequence"/>
</dbReference>
<dbReference type="Pfam" id="PF00593">
    <property type="entry name" value="TonB_dep_Rec_b-barrel"/>
    <property type="match status" value="1"/>
</dbReference>
<dbReference type="InterPro" id="IPR021731">
    <property type="entry name" value="AMIN_dom"/>
</dbReference>
<keyword evidence="6 8" id="KW-0472">Membrane</keyword>
<feature type="domain" description="TonB-dependent receptor-like beta-barrel" evidence="10">
    <location>
        <begin position="353"/>
        <end position="786"/>
    </location>
</feature>
<sequence length="821" mass="90657">MVNFWSGFSSVFVASTISLVNVQSAFAQVIQITGIQFNRTANGVEAVLQTSSGVLPNIQPVSENQNLIFDIPNAQLNLPENTPAEQINPVPGIQRISLTNLDSNTVRLTIVGETNPPKGEYQLSPQGLVFSITPGAVANLEPEEIELVVTATRTAENINNVPRSITVINREQLEIQTRITPDLGTTLSQLVPGLAPSTQSASNFGQSLRGRNILVIIDGVPQSTSRNVFRDLRTIDSSVIERIEVLRGPSAIYGDGATGGIVNITTRRPTNDKLTFRTEVGINASFTNFSDSLGYFAQQSVSGNEGAIDYLVSATFSGTGGYFDAGGNRIPPDPNGQGGLADTDSMNFLGKVGWRPSENQRLELSFNYFQDTQNTDFTSDPRVDEFPNRRRARALRGLDLDEQQGTRNTQVNLQYRHDDLLGSKLQAQAYYRNYFTRFFPFDARDFAGFGNDIIQSRIESDKFGARVQVDTPLFNQGAARLLWGADYFFEDSVQPVSTFDESEFDASNGLRYRKRGNRIWAPPIELSSLGLFAQFNWNINDRVILNGGLRYETAGINVDNYTTLSGNNIRGGNLDYNELLFNAGIVYFPIPEVNVFFNFSQGFSLADVGRVLRSASADLSVRDINPEPQKVNNFELGVRGQWRNIQASLSGFYNQSDLGSTFDADLNVIRAPEYVYGIEATIDTKLNDRLTLGGTLSWLEGRIDIGDDGDYTDLDGFRIPPLKLTAYVQHQTTSRWSNRLQFLYSGGRNPEGDGYGLEEVNNYFTADYLSIIKVGPGTLTIGVQNLFNSLYFPIVSQIQGINSSNAAAQGTTISVRYSFTW</sequence>
<dbReference type="PROSITE" id="PS52016">
    <property type="entry name" value="TONB_DEPENDENT_REC_3"/>
    <property type="match status" value="1"/>
</dbReference>
<evidence type="ECO:0000256" key="7">
    <source>
        <dbReference type="ARBA" id="ARBA00023237"/>
    </source>
</evidence>
<comment type="subcellular location">
    <subcellularLocation>
        <location evidence="1 8">Cell outer membrane</location>
        <topology evidence="1 8">Multi-pass membrane protein</topology>
    </subcellularLocation>
</comment>
<keyword evidence="4 8" id="KW-0812">Transmembrane</keyword>
<keyword evidence="5 9" id="KW-0798">TonB box</keyword>
<organism evidence="13 14">
    <name type="scientific">[Phormidium ambiguum] IAM M-71</name>
    <dbReference type="NCBI Taxonomy" id="454136"/>
    <lineage>
        <taxon>Bacteria</taxon>
        <taxon>Bacillati</taxon>
        <taxon>Cyanobacteriota</taxon>
        <taxon>Cyanophyceae</taxon>
        <taxon>Oscillatoriophycideae</taxon>
        <taxon>Aerosakkonematales</taxon>
        <taxon>Aerosakkonemataceae</taxon>
        <taxon>Floridanema</taxon>
    </lineage>
</organism>
<dbReference type="PANTHER" id="PTHR30069:SF42">
    <property type="entry name" value="FERRIC AEROBACTIN RECEPTOR"/>
    <property type="match status" value="1"/>
</dbReference>
<dbReference type="Gene3D" id="2.170.130.10">
    <property type="entry name" value="TonB-dependent receptor, plug domain"/>
    <property type="match status" value="1"/>
</dbReference>
<evidence type="ECO:0000256" key="5">
    <source>
        <dbReference type="ARBA" id="ARBA00023077"/>
    </source>
</evidence>
<evidence type="ECO:0000259" key="11">
    <source>
        <dbReference type="Pfam" id="PF07715"/>
    </source>
</evidence>
<evidence type="ECO:0000313" key="14">
    <source>
        <dbReference type="Proteomes" id="UP000185860"/>
    </source>
</evidence>
<keyword evidence="7 8" id="KW-0998">Cell outer membrane</keyword>
<dbReference type="InterPro" id="IPR039426">
    <property type="entry name" value="TonB-dep_rcpt-like"/>
</dbReference>
<dbReference type="EMBL" id="MRCE01000010">
    <property type="protein sequence ID" value="OKH37944.1"/>
    <property type="molecule type" value="Genomic_DNA"/>
</dbReference>
<comment type="caution">
    <text evidence="13">The sequence shown here is derived from an EMBL/GenBank/DDBJ whole genome shotgun (WGS) entry which is preliminary data.</text>
</comment>
<dbReference type="InterPro" id="IPR012910">
    <property type="entry name" value="Plug_dom"/>
</dbReference>
<evidence type="ECO:0000256" key="6">
    <source>
        <dbReference type="ARBA" id="ARBA00023136"/>
    </source>
</evidence>
<reference evidence="13 14" key="1">
    <citation type="submission" date="2016-11" db="EMBL/GenBank/DDBJ databases">
        <title>Draft Genome Sequences of Nine Cyanobacterial Strains from Diverse Habitats.</title>
        <authorList>
            <person name="Zhu T."/>
            <person name="Hou S."/>
            <person name="Lu X."/>
            <person name="Hess W.R."/>
        </authorList>
    </citation>
    <scope>NUCLEOTIDE SEQUENCE [LARGE SCALE GENOMIC DNA]</scope>
    <source>
        <strain evidence="13 14">IAM M-71</strain>
    </source>
</reference>
<evidence type="ECO:0000256" key="1">
    <source>
        <dbReference type="ARBA" id="ARBA00004571"/>
    </source>
</evidence>
<evidence type="ECO:0000256" key="4">
    <source>
        <dbReference type="ARBA" id="ARBA00022692"/>
    </source>
</evidence>
<dbReference type="Pfam" id="PF07715">
    <property type="entry name" value="Plug"/>
    <property type="match status" value="1"/>
</dbReference>
<dbReference type="Gene3D" id="2.40.170.20">
    <property type="entry name" value="TonB-dependent receptor, beta-barrel domain"/>
    <property type="match status" value="1"/>
</dbReference>
<protein>
    <submittedName>
        <fullName evidence="13">Ligand-gated channel</fullName>
    </submittedName>
</protein>
<evidence type="ECO:0000313" key="13">
    <source>
        <dbReference type="EMBL" id="OKH37944.1"/>
    </source>
</evidence>
<feature type="domain" description="AMIN" evidence="12">
    <location>
        <begin position="35"/>
        <end position="130"/>
    </location>
</feature>
<dbReference type="OrthoDB" id="427542at2"/>
<dbReference type="AlphaFoldDB" id="A0A1U7IL08"/>
<feature type="domain" description="TonB-dependent receptor plug" evidence="11">
    <location>
        <begin position="159"/>
        <end position="261"/>
    </location>
</feature>
<dbReference type="CDD" id="cd01347">
    <property type="entry name" value="ligand_gated_channel"/>
    <property type="match status" value="1"/>
</dbReference>
<dbReference type="Gene3D" id="2.60.40.3500">
    <property type="match status" value="1"/>
</dbReference>
<evidence type="ECO:0000256" key="3">
    <source>
        <dbReference type="ARBA" id="ARBA00022452"/>
    </source>
</evidence>
<evidence type="ECO:0000256" key="2">
    <source>
        <dbReference type="ARBA" id="ARBA00022448"/>
    </source>
</evidence>
<gene>
    <name evidence="13" type="ORF">NIES2119_11975</name>
</gene>
<evidence type="ECO:0000259" key="10">
    <source>
        <dbReference type="Pfam" id="PF00593"/>
    </source>
</evidence>
<dbReference type="STRING" id="454136.NIES2119_11975"/>
<dbReference type="Pfam" id="PF11741">
    <property type="entry name" value="AMIN"/>
    <property type="match status" value="1"/>
</dbReference>
<evidence type="ECO:0000259" key="12">
    <source>
        <dbReference type="Pfam" id="PF11741"/>
    </source>
</evidence>
<evidence type="ECO:0000256" key="8">
    <source>
        <dbReference type="PROSITE-ProRule" id="PRU01360"/>
    </source>
</evidence>
<dbReference type="PANTHER" id="PTHR30069">
    <property type="entry name" value="TONB-DEPENDENT OUTER MEMBRANE RECEPTOR"/>
    <property type="match status" value="1"/>
</dbReference>
<dbReference type="SUPFAM" id="SSF56935">
    <property type="entry name" value="Porins"/>
    <property type="match status" value="1"/>
</dbReference>
<dbReference type="GO" id="GO:0009279">
    <property type="term" value="C:cell outer membrane"/>
    <property type="evidence" value="ECO:0007669"/>
    <property type="project" value="UniProtKB-SubCell"/>
</dbReference>
<evidence type="ECO:0000256" key="9">
    <source>
        <dbReference type="RuleBase" id="RU003357"/>
    </source>
</evidence>
<dbReference type="GO" id="GO:0015344">
    <property type="term" value="F:siderophore uptake transmembrane transporter activity"/>
    <property type="evidence" value="ECO:0007669"/>
    <property type="project" value="TreeGrafter"/>
</dbReference>
<keyword evidence="3 8" id="KW-1134">Transmembrane beta strand</keyword>
<dbReference type="InterPro" id="IPR000531">
    <property type="entry name" value="Beta-barrel_TonB"/>
</dbReference>
<dbReference type="GO" id="GO:0044718">
    <property type="term" value="P:siderophore transmembrane transport"/>
    <property type="evidence" value="ECO:0007669"/>
    <property type="project" value="TreeGrafter"/>
</dbReference>
<dbReference type="InterPro" id="IPR037066">
    <property type="entry name" value="Plug_dom_sf"/>
</dbReference>
<keyword evidence="2 8" id="KW-0813">Transport</keyword>